<comment type="caution">
    <text evidence="2">The sequence shown here is derived from an EMBL/GenBank/DDBJ whole genome shotgun (WGS) entry which is preliminary data.</text>
</comment>
<dbReference type="AlphaFoldDB" id="S9RS00"/>
<dbReference type="EMBL" id="APVH01000043">
    <property type="protein sequence ID" value="EPX76744.1"/>
    <property type="molecule type" value="Genomic_DNA"/>
</dbReference>
<evidence type="ECO:0000313" key="2">
    <source>
        <dbReference type="EMBL" id="EPX76744.1"/>
    </source>
</evidence>
<dbReference type="HOGENOM" id="CLU_2755530_0_0_5"/>
<evidence type="ECO:0000256" key="1">
    <source>
        <dbReference type="SAM" id="MobiDB-lite"/>
    </source>
</evidence>
<proteinExistence type="predicted"/>
<feature type="compositionally biased region" description="Basic and acidic residues" evidence="1">
    <location>
        <begin position="1"/>
        <end position="16"/>
    </location>
</feature>
<organism evidence="2 3">
    <name type="scientific">Salipiger mucosus DSM 16094</name>
    <dbReference type="NCBI Taxonomy" id="1123237"/>
    <lineage>
        <taxon>Bacteria</taxon>
        <taxon>Pseudomonadati</taxon>
        <taxon>Pseudomonadota</taxon>
        <taxon>Alphaproteobacteria</taxon>
        <taxon>Rhodobacterales</taxon>
        <taxon>Roseobacteraceae</taxon>
        <taxon>Salipiger</taxon>
    </lineage>
</organism>
<dbReference type="STRING" id="1123237.Salmuc_04629"/>
<sequence>MSYDVQKVHRETGTKEVDDEDRDIEDLEQALEVARDARQWTDGAFDIVVVSDQGDEVYEIEGDAPAPSGP</sequence>
<accession>S9RS00</accession>
<dbReference type="RefSeq" id="WP_020041822.1">
    <property type="nucleotide sequence ID" value="NZ_KE557281.1"/>
</dbReference>
<name>S9RS00_9RHOB</name>
<dbReference type="Proteomes" id="UP000015347">
    <property type="component" value="Unassembled WGS sequence"/>
</dbReference>
<evidence type="ECO:0000313" key="3">
    <source>
        <dbReference type="Proteomes" id="UP000015347"/>
    </source>
</evidence>
<reference evidence="3" key="1">
    <citation type="journal article" date="2014" name="Stand. Genomic Sci.">
        <title>Genome sequence of the exopolysaccharide-producing Salipiger mucosus type strain (DSM 16094(T)), a moderately halophilic member of the Roseobacter clade.</title>
        <authorList>
            <person name="Riedel T."/>
            <person name="Spring S."/>
            <person name="Fiebig A."/>
            <person name="Petersen J."/>
            <person name="Kyrpides N.C."/>
            <person name="Goker M."/>
            <person name="Klenk H.P."/>
        </authorList>
    </citation>
    <scope>NUCLEOTIDE SEQUENCE [LARGE SCALE GENOMIC DNA]</scope>
    <source>
        <strain evidence="3">DSM 16094</strain>
    </source>
</reference>
<feature type="region of interest" description="Disordered" evidence="1">
    <location>
        <begin position="1"/>
        <end position="22"/>
    </location>
</feature>
<gene>
    <name evidence="2" type="ORF">Salmuc_04629</name>
</gene>
<keyword evidence="3" id="KW-1185">Reference proteome</keyword>
<protein>
    <submittedName>
        <fullName evidence="2">Uncharacterized protein</fullName>
    </submittedName>
</protein>